<accession>A0A426Z838</accession>
<evidence type="ECO:0000313" key="2">
    <source>
        <dbReference type="EMBL" id="RRT60132.1"/>
    </source>
</evidence>
<comment type="caution">
    <text evidence="2">The sequence shown here is derived from an EMBL/GenBank/DDBJ whole genome shotgun (WGS) entry which is preliminary data.</text>
</comment>
<protein>
    <submittedName>
        <fullName evidence="2">Uncharacterized protein</fullName>
    </submittedName>
</protein>
<feature type="region of interest" description="Disordered" evidence="1">
    <location>
        <begin position="39"/>
        <end position="62"/>
    </location>
</feature>
<dbReference type="AlphaFoldDB" id="A0A426Z838"/>
<sequence>MNRIPLFRSPSSPSVRARESGAGSLAAIVDRARKKAWKEGRKCAKEEAKRSGREKDGEVHAKEWCGGGSMSRVWGGGYIGTGCGTRNVVVAGCSSVLVVTWRKPMDFSPQSRWVTPEQRVEHGMGKYRGPTSAAWIPCAGRQRGVRTDAAWST</sequence>
<dbReference type="Proteomes" id="UP000287651">
    <property type="component" value="Unassembled WGS sequence"/>
</dbReference>
<evidence type="ECO:0000313" key="3">
    <source>
        <dbReference type="Proteomes" id="UP000287651"/>
    </source>
</evidence>
<dbReference type="EMBL" id="AMZH03007917">
    <property type="protein sequence ID" value="RRT60132.1"/>
    <property type="molecule type" value="Genomic_DNA"/>
</dbReference>
<gene>
    <name evidence="2" type="ORF">B296_00026110</name>
</gene>
<proteinExistence type="predicted"/>
<organism evidence="2 3">
    <name type="scientific">Ensete ventricosum</name>
    <name type="common">Abyssinian banana</name>
    <name type="synonym">Musa ensete</name>
    <dbReference type="NCBI Taxonomy" id="4639"/>
    <lineage>
        <taxon>Eukaryota</taxon>
        <taxon>Viridiplantae</taxon>
        <taxon>Streptophyta</taxon>
        <taxon>Embryophyta</taxon>
        <taxon>Tracheophyta</taxon>
        <taxon>Spermatophyta</taxon>
        <taxon>Magnoliopsida</taxon>
        <taxon>Liliopsida</taxon>
        <taxon>Zingiberales</taxon>
        <taxon>Musaceae</taxon>
        <taxon>Ensete</taxon>
    </lineage>
</organism>
<evidence type="ECO:0000256" key="1">
    <source>
        <dbReference type="SAM" id="MobiDB-lite"/>
    </source>
</evidence>
<reference evidence="2 3" key="1">
    <citation type="journal article" date="2014" name="Agronomy (Basel)">
        <title>A Draft Genome Sequence for Ensete ventricosum, the Drought-Tolerant Tree Against Hunger.</title>
        <authorList>
            <person name="Harrison J."/>
            <person name="Moore K.A."/>
            <person name="Paszkiewicz K."/>
            <person name="Jones T."/>
            <person name="Grant M."/>
            <person name="Ambacheew D."/>
            <person name="Muzemil S."/>
            <person name="Studholme D.J."/>
        </authorList>
    </citation>
    <scope>NUCLEOTIDE SEQUENCE [LARGE SCALE GENOMIC DNA]</scope>
</reference>
<feature type="region of interest" description="Disordered" evidence="1">
    <location>
        <begin position="1"/>
        <end position="23"/>
    </location>
</feature>
<name>A0A426Z838_ENSVE</name>